<keyword evidence="2" id="KW-1185">Reference proteome</keyword>
<dbReference type="EMBL" id="JAQQWP010000009">
    <property type="protein sequence ID" value="KAK8101356.1"/>
    <property type="molecule type" value="Genomic_DNA"/>
</dbReference>
<protein>
    <submittedName>
        <fullName evidence="1">Uncharacterized protein</fullName>
    </submittedName>
</protein>
<dbReference type="AlphaFoldDB" id="A0AAW0QG84"/>
<reference evidence="1 2" key="1">
    <citation type="submission" date="2023-01" db="EMBL/GenBank/DDBJ databases">
        <title>Analysis of 21 Apiospora genomes using comparative genomics revels a genus with tremendous synthesis potential of carbohydrate active enzymes and secondary metabolites.</title>
        <authorList>
            <person name="Sorensen T."/>
        </authorList>
    </citation>
    <scope>NUCLEOTIDE SEQUENCE [LARGE SCALE GENOMIC DNA]</scope>
    <source>
        <strain evidence="1 2">CBS 117206</strain>
    </source>
</reference>
<organism evidence="1 2">
    <name type="scientific">Apiospora kogelbergensis</name>
    <dbReference type="NCBI Taxonomy" id="1337665"/>
    <lineage>
        <taxon>Eukaryota</taxon>
        <taxon>Fungi</taxon>
        <taxon>Dikarya</taxon>
        <taxon>Ascomycota</taxon>
        <taxon>Pezizomycotina</taxon>
        <taxon>Sordariomycetes</taxon>
        <taxon>Xylariomycetidae</taxon>
        <taxon>Amphisphaeriales</taxon>
        <taxon>Apiosporaceae</taxon>
        <taxon>Apiospora</taxon>
    </lineage>
</organism>
<proteinExistence type="predicted"/>
<accession>A0AAW0QG84</accession>
<sequence length="110" mass="12186">MYGKYVSAVLEVLPEQASEPADDRVWVPGEERPATVAQPQKYSHVQKSSVMLAEKGAARLESTAAGTTTIVVTDYWQLAATMQMCIWDVSNHTMPVKISPMGYQAFHTLR</sequence>
<evidence type="ECO:0000313" key="1">
    <source>
        <dbReference type="EMBL" id="KAK8101356.1"/>
    </source>
</evidence>
<dbReference type="Proteomes" id="UP001392437">
    <property type="component" value="Unassembled WGS sequence"/>
</dbReference>
<name>A0AAW0QG84_9PEZI</name>
<comment type="caution">
    <text evidence="1">The sequence shown here is derived from an EMBL/GenBank/DDBJ whole genome shotgun (WGS) entry which is preliminary data.</text>
</comment>
<evidence type="ECO:0000313" key="2">
    <source>
        <dbReference type="Proteomes" id="UP001392437"/>
    </source>
</evidence>
<gene>
    <name evidence="1" type="ORF">PG999_011730</name>
</gene>